<dbReference type="Proteomes" id="UP001054252">
    <property type="component" value="Unassembled WGS sequence"/>
</dbReference>
<keyword evidence="2" id="KW-1185">Reference proteome</keyword>
<dbReference type="EMBL" id="BPVZ01000038">
    <property type="protein sequence ID" value="GKV13193.1"/>
    <property type="molecule type" value="Genomic_DNA"/>
</dbReference>
<sequence>MRVNFLVHEAELFMEITNALPFFSTSSNRGMQIMCFFPGQSNTCIAFFPVFPPCSPTL</sequence>
<gene>
    <name evidence="1" type="ORF">SLEP1_g24244</name>
</gene>
<organism evidence="1 2">
    <name type="scientific">Rubroshorea leprosula</name>
    <dbReference type="NCBI Taxonomy" id="152421"/>
    <lineage>
        <taxon>Eukaryota</taxon>
        <taxon>Viridiplantae</taxon>
        <taxon>Streptophyta</taxon>
        <taxon>Embryophyta</taxon>
        <taxon>Tracheophyta</taxon>
        <taxon>Spermatophyta</taxon>
        <taxon>Magnoliopsida</taxon>
        <taxon>eudicotyledons</taxon>
        <taxon>Gunneridae</taxon>
        <taxon>Pentapetalae</taxon>
        <taxon>rosids</taxon>
        <taxon>malvids</taxon>
        <taxon>Malvales</taxon>
        <taxon>Dipterocarpaceae</taxon>
        <taxon>Rubroshorea</taxon>
    </lineage>
</organism>
<comment type="caution">
    <text evidence="1">The sequence shown here is derived from an EMBL/GenBank/DDBJ whole genome shotgun (WGS) entry which is preliminary data.</text>
</comment>
<protein>
    <submittedName>
        <fullName evidence="1">Uncharacterized protein</fullName>
    </submittedName>
</protein>
<evidence type="ECO:0000313" key="2">
    <source>
        <dbReference type="Proteomes" id="UP001054252"/>
    </source>
</evidence>
<accession>A0AAV5JF02</accession>
<reference evidence="1 2" key="1">
    <citation type="journal article" date="2021" name="Commun. Biol.">
        <title>The genome of Shorea leprosula (Dipterocarpaceae) highlights the ecological relevance of drought in aseasonal tropical rainforests.</title>
        <authorList>
            <person name="Ng K.K.S."/>
            <person name="Kobayashi M.J."/>
            <person name="Fawcett J.A."/>
            <person name="Hatakeyama M."/>
            <person name="Paape T."/>
            <person name="Ng C.H."/>
            <person name="Ang C.C."/>
            <person name="Tnah L.H."/>
            <person name="Lee C.T."/>
            <person name="Nishiyama T."/>
            <person name="Sese J."/>
            <person name="O'Brien M.J."/>
            <person name="Copetti D."/>
            <person name="Mohd Noor M.I."/>
            <person name="Ong R.C."/>
            <person name="Putra M."/>
            <person name="Sireger I.Z."/>
            <person name="Indrioko S."/>
            <person name="Kosugi Y."/>
            <person name="Izuno A."/>
            <person name="Isagi Y."/>
            <person name="Lee S.L."/>
            <person name="Shimizu K.K."/>
        </authorList>
    </citation>
    <scope>NUCLEOTIDE SEQUENCE [LARGE SCALE GENOMIC DNA]</scope>
    <source>
        <strain evidence="1">214</strain>
    </source>
</reference>
<proteinExistence type="predicted"/>
<dbReference type="AlphaFoldDB" id="A0AAV5JF02"/>
<evidence type="ECO:0000313" key="1">
    <source>
        <dbReference type="EMBL" id="GKV13193.1"/>
    </source>
</evidence>
<name>A0AAV5JF02_9ROSI</name>